<dbReference type="PRINTS" id="PR00080">
    <property type="entry name" value="SDRFAMILY"/>
</dbReference>
<evidence type="ECO:0000256" key="2">
    <source>
        <dbReference type="ARBA" id="ARBA00023002"/>
    </source>
</evidence>
<dbReference type="PANTHER" id="PTHR24322:SF736">
    <property type="entry name" value="RETINOL DEHYDROGENASE 10"/>
    <property type="match status" value="1"/>
</dbReference>
<dbReference type="SUPFAM" id="SSF51735">
    <property type="entry name" value="NAD(P)-binding Rossmann-fold domains"/>
    <property type="match status" value="1"/>
</dbReference>
<comment type="caution">
    <text evidence="5">The sequence shown here is derived from an EMBL/GenBank/DDBJ whole genome shotgun (WGS) entry which is preliminary data.</text>
</comment>
<reference evidence="5 6" key="1">
    <citation type="submission" date="2007-01" db="EMBL/GenBank/DDBJ databases">
        <authorList>
            <person name="Haygood M."/>
            <person name="Podell S."/>
            <person name="Anderson C."/>
            <person name="Hopkinson B."/>
            <person name="Roe K."/>
            <person name="Barbeau K."/>
            <person name="Gaasterland T."/>
            <person name="Ferriera S."/>
            <person name="Johnson J."/>
            <person name="Kravitz S."/>
            <person name="Beeson K."/>
            <person name="Sutton G."/>
            <person name="Rogers Y.-H."/>
            <person name="Friedman R."/>
            <person name="Frazier M."/>
            <person name="Venter J.C."/>
        </authorList>
    </citation>
    <scope>NUCLEOTIDE SEQUENCE [LARGE SCALE GENOMIC DNA]</scope>
    <source>
        <strain evidence="5 6">ATCC 23134</strain>
    </source>
</reference>
<name>A1ZK52_MICM2</name>
<dbReference type="InterPro" id="IPR036291">
    <property type="entry name" value="NAD(P)-bd_dom_sf"/>
</dbReference>
<dbReference type="InterPro" id="IPR002347">
    <property type="entry name" value="SDR_fam"/>
</dbReference>
<comment type="similarity">
    <text evidence="1 3">Belongs to the short-chain dehydrogenases/reductases (SDR) family.</text>
</comment>
<sequence length="291" mass="31491">MTKIKDKNILITGGANGIGKILGEKCLKEGASHLVIWDINQENLTKTVDEFKQKGFGNVSPYIVDVSVTKDIETQAAKVLSEVGNIDILFNNAGVVVGKQFYEHTARDIDKTMQINVMGVMHVTRLFLPGMIETGAGHIINIASAAGLTPNPKMSVYAASKWAVLGWSESLRIELERTGPDLHVTTVTPSYINTGMFDGAKAPLITPILDADDVTNQIISAIKSNEILLRAPSSVNLLPILRGILPTRIFDFVGGTLFGIYDTMADFIGRPKGEALPEKDNKASKTEKAKA</sequence>
<dbReference type="OrthoDB" id="9808814at2"/>
<evidence type="ECO:0000256" key="4">
    <source>
        <dbReference type="SAM" id="MobiDB-lite"/>
    </source>
</evidence>
<dbReference type="CDD" id="cd05339">
    <property type="entry name" value="17beta-HSDXI-like_SDR_c"/>
    <property type="match status" value="1"/>
</dbReference>
<proteinExistence type="inferred from homology"/>
<accession>A1ZK52</accession>
<dbReference type="Pfam" id="PF00106">
    <property type="entry name" value="adh_short"/>
    <property type="match status" value="1"/>
</dbReference>
<dbReference type="InterPro" id="IPR020904">
    <property type="entry name" value="Sc_DH/Rdtase_CS"/>
</dbReference>
<organism evidence="5 6">
    <name type="scientific">Microscilla marina ATCC 23134</name>
    <dbReference type="NCBI Taxonomy" id="313606"/>
    <lineage>
        <taxon>Bacteria</taxon>
        <taxon>Pseudomonadati</taxon>
        <taxon>Bacteroidota</taxon>
        <taxon>Cytophagia</taxon>
        <taxon>Cytophagales</taxon>
        <taxon>Microscillaceae</taxon>
        <taxon>Microscilla</taxon>
    </lineage>
</organism>
<evidence type="ECO:0000256" key="3">
    <source>
        <dbReference type="RuleBase" id="RU000363"/>
    </source>
</evidence>
<protein>
    <submittedName>
        <fullName evidence="5">Dehydrogenase/reductase SDR family member 8</fullName>
        <ecNumber evidence="5">1.1.1.-</ecNumber>
    </submittedName>
</protein>
<dbReference type="eggNOG" id="COG4221">
    <property type="taxonomic scope" value="Bacteria"/>
</dbReference>
<evidence type="ECO:0000256" key="1">
    <source>
        <dbReference type="ARBA" id="ARBA00006484"/>
    </source>
</evidence>
<feature type="region of interest" description="Disordered" evidence="4">
    <location>
        <begin position="272"/>
        <end position="291"/>
    </location>
</feature>
<dbReference type="PROSITE" id="PS00061">
    <property type="entry name" value="ADH_SHORT"/>
    <property type="match status" value="1"/>
</dbReference>
<keyword evidence="6" id="KW-1185">Reference proteome</keyword>
<evidence type="ECO:0000313" key="6">
    <source>
        <dbReference type="Proteomes" id="UP000004095"/>
    </source>
</evidence>
<keyword evidence="2 5" id="KW-0560">Oxidoreductase</keyword>
<dbReference type="Proteomes" id="UP000004095">
    <property type="component" value="Unassembled WGS sequence"/>
</dbReference>
<dbReference type="EC" id="1.1.1.-" evidence="5"/>
<dbReference type="Gene3D" id="3.40.50.720">
    <property type="entry name" value="NAD(P)-binding Rossmann-like Domain"/>
    <property type="match status" value="1"/>
</dbReference>
<dbReference type="GO" id="GO:0016616">
    <property type="term" value="F:oxidoreductase activity, acting on the CH-OH group of donors, NAD or NADP as acceptor"/>
    <property type="evidence" value="ECO:0007669"/>
    <property type="project" value="TreeGrafter"/>
</dbReference>
<dbReference type="EMBL" id="AAWS01000012">
    <property type="protein sequence ID" value="EAY29078.1"/>
    <property type="molecule type" value="Genomic_DNA"/>
</dbReference>
<dbReference type="AlphaFoldDB" id="A1ZK52"/>
<dbReference type="RefSeq" id="WP_002696633.1">
    <property type="nucleotide sequence ID" value="NZ_AAWS01000012.1"/>
</dbReference>
<dbReference type="PANTHER" id="PTHR24322">
    <property type="entry name" value="PKSB"/>
    <property type="match status" value="1"/>
</dbReference>
<evidence type="ECO:0000313" key="5">
    <source>
        <dbReference type="EMBL" id="EAY29078.1"/>
    </source>
</evidence>
<dbReference type="PRINTS" id="PR00081">
    <property type="entry name" value="GDHRDH"/>
</dbReference>
<gene>
    <name evidence="5" type="ORF">M23134_02269</name>
</gene>